<dbReference type="Proteomes" id="UP001530400">
    <property type="component" value="Unassembled WGS sequence"/>
</dbReference>
<evidence type="ECO:0000313" key="3">
    <source>
        <dbReference type="Proteomes" id="UP001530400"/>
    </source>
</evidence>
<feature type="transmembrane region" description="Helical" evidence="1">
    <location>
        <begin position="16"/>
        <end position="34"/>
    </location>
</feature>
<keyword evidence="1" id="KW-1133">Transmembrane helix</keyword>
<accession>A0ABD3NCZ8</accession>
<name>A0ABD3NCZ8_9STRA</name>
<keyword evidence="3" id="KW-1185">Reference proteome</keyword>
<gene>
    <name evidence="2" type="ORF">ACHAWO_004534</name>
</gene>
<feature type="transmembrane region" description="Helical" evidence="1">
    <location>
        <begin position="41"/>
        <end position="61"/>
    </location>
</feature>
<keyword evidence="1" id="KW-0812">Transmembrane</keyword>
<protein>
    <submittedName>
        <fullName evidence="2">Uncharacterized protein</fullName>
    </submittedName>
</protein>
<organism evidence="2 3">
    <name type="scientific">Cyclotella atomus</name>
    <dbReference type="NCBI Taxonomy" id="382360"/>
    <lineage>
        <taxon>Eukaryota</taxon>
        <taxon>Sar</taxon>
        <taxon>Stramenopiles</taxon>
        <taxon>Ochrophyta</taxon>
        <taxon>Bacillariophyta</taxon>
        <taxon>Coscinodiscophyceae</taxon>
        <taxon>Thalassiosirophycidae</taxon>
        <taxon>Stephanodiscales</taxon>
        <taxon>Stephanodiscaceae</taxon>
        <taxon>Cyclotella</taxon>
    </lineage>
</organism>
<reference evidence="2 3" key="1">
    <citation type="submission" date="2024-10" db="EMBL/GenBank/DDBJ databases">
        <title>Updated reference genomes for cyclostephanoid diatoms.</title>
        <authorList>
            <person name="Roberts W.R."/>
            <person name="Alverson A.J."/>
        </authorList>
    </citation>
    <scope>NUCLEOTIDE SEQUENCE [LARGE SCALE GENOMIC DNA]</scope>
    <source>
        <strain evidence="2 3">AJA010-31</strain>
    </source>
</reference>
<proteinExistence type="predicted"/>
<comment type="caution">
    <text evidence="2">The sequence shown here is derived from an EMBL/GenBank/DDBJ whole genome shotgun (WGS) entry which is preliminary data.</text>
</comment>
<sequence>MGDKKQYHQGHDPKSLALNLATSLLFMLPFGLYFDGENIKMYIAVVAACLLLSLVVPPVGWMRPHPYTDKPGNEPWTKSS</sequence>
<keyword evidence="1" id="KW-0472">Membrane</keyword>
<dbReference type="EMBL" id="JALLPJ020001215">
    <property type="protein sequence ID" value="KAL3773926.1"/>
    <property type="molecule type" value="Genomic_DNA"/>
</dbReference>
<evidence type="ECO:0000256" key="1">
    <source>
        <dbReference type="SAM" id="Phobius"/>
    </source>
</evidence>
<evidence type="ECO:0000313" key="2">
    <source>
        <dbReference type="EMBL" id="KAL3773926.1"/>
    </source>
</evidence>
<dbReference type="AlphaFoldDB" id="A0ABD3NCZ8"/>